<dbReference type="EMBL" id="UZAF01018294">
    <property type="protein sequence ID" value="VDO50141.1"/>
    <property type="molecule type" value="Genomic_DNA"/>
</dbReference>
<dbReference type="AlphaFoldDB" id="A0A3P7VPY3"/>
<proteinExistence type="predicted"/>
<evidence type="ECO:0000313" key="2">
    <source>
        <dbReference type="Proteomes" id="UP000268014"/>
    </source>
</evidence>
<gene>
    <name evidence="1" type="ORF">HPLM_LOCUS13662</name>
</gene>
<organism evidence="1 2">
    <name type="scientific">Haemonchus placei</name>
    <name type="common">Barber's pole worm</name>
    <dbReference type="NCBI Taxonomy" id="6290"/>
    <lineage>
        <taxon>Eukaryota</taxon>
        <taxon>Metazoa</taxon>
        <taxon>Ecdysozoa</taxon>
        <taxon>Nematoda</taxon>
        <taxon>Chromadorea</taxon>
        <taxon>Rhabditida</taxon>
        <taxon>Rhabditina</taxon>
        <taxon>Rhabditomorpha</taxon>
        <taxon>Strongyloidea</taxon>
        <taxon>Trichostrongylidae</taxon>
        <taxon>Haemonchus</taxon>
    </lineage>
</organism>
<name>A0A3P7VPY3_HAEPC</name>
<accession>A0A3P7VPY3</accession>
<evidence type="ECO:0000313" key="1">
    <source>
        <dbReference type="EMBL" id="VDO50141.1"/>
    </source>
</evidence>
<keyword evidence="2" id="KW-1185">Reference proteome</keyword>
<dbReference type="Proteomes" id="UP000268014">
    <property type="component" value="Unassembled WGS sequence"/>
</dbReference>
<reference evidence="1 2" key="1">
    <citation type="submission" date="2018-11" db="EMBL/GenBank/DDBJ databases">
        <authorList>
            <consortium name="Pathogen Informatics"/>
        </authorList>
    </citation>
    <scope>NUCLEOTIDE SEQUENCE [LARGE SCALE GENOMIC DNA]</scope>
    <source>
        <strain evidence="1 2">MHpl1</strain>
    </source>
</reference>
<sequence length="64" mass="7079">MFKRQWVIKFDIIPDIWTKACDKLLQDTLLLGSWILSCGGLFVAYKQTGLAAPCTCAGDPQTTS</sequence>
<protein>
    <submittedName>
        <fullName evidence="1">Uncharacterized protein</fullName>
    </submittedName>
</protein>